<reference evidence="1" key="1">
    <citation type="journal article" date="2021" name="Environ. Microbiol.">
        <title>Gene family expansions and transcriptome signatures uncover fungal adaptations to wood decay.</title>
        <authorList>
            <person name="Hage H."/>
            <person name="Miyauchi S."/>
            <person name="Viragh M."/>
            <person name="Drula E."/>
            <person name="Min B."/>
            <person name="Chaduli D."/>
            <person name="Navarro D."/>
            <person name="Favel A."/>
            <person name="Norest M."/>
            <person name="Lesage-Meessen L."/>
            <person name="Balint B."/>
            <person name="Merenyi Z."/>
            <person name="de Eugenio L."/>
            <person name="Morin E."/>
            <person name="Martinez A.T."/>
            <person name="Baldrian P."/>
            <person name="Stursova M."/>
            <person name="Martinez M.J."/>
            <person name="Novotny C."/>
            <person name="Magnuson J.K."/>
            <person name="Spatafora J.W."/>
            <person name="Maurice S."/>
            <person name="Pangilinan J."/>
            <person name="Andreopoulos W."/>
            <person name="LaButti K."/>
            <person name="Hundley H."/>
            <person name="Na H."/>
            <person name="Kuo A."/>
            <person name="Barry K."/>
            <person name="Lipzen A."/>
            <person name="Henrissat B."/>
            <person name="Riley R."/>
            <person name="Ahrendt S."/>
            <person name="Nagy L.G."/>
            <person name="Grigoriev I.V."/>
            <person name="Martin F."/>
            <person name="Rosso M.N."/>
        </authorList>
    </citation>
    <scope>NUCLEOTIDE SEQUENCE</scope>
    <source>
        <strain evidence="1">CBS 384.51</strain>
    </source>
</reference>
<dbReference type="EMBL" id="MU274902">
    <property type="protein sequence ID" value="KAI0093085.1"/>
    <property type="molecule type" value="Genomic_DNA"/>
</dbReference>
<keyword evidence="2" id="KW-1185">Reference proteome</keyword>
<sequence>MKFTFTSILSILSFTAAAAPALAFRPTVKYDNTYDHYSRSLSTVACSDGPNGLLTRGYSNFGSLPHFPLIGGAPAVSSWNSAGCGTCWSLTYNGKTIYVLAIDTGRDGFNLSEEAMNMLTNGQAEHLGKVTADASQVGTEKCGFSH</sequence>
<dbReference type="Proteomes" id="UP001055072">
    <property type="component" value="Unassembled WGS sequence"/>
</dbReference>
<organism evidence="1 2">
    <name type="scientific">Irpex rosettiformis</name>
    <dbReference type="NCBI Taxonomy" id="378272"/>
    <lineage>
        <taxon>Eukaryota</taxon>
        <taxon>Fungi</taxon>
        <taxon>Dikarya</taxon>
        <taxon>Basidiomycota</taxon>
        <taxon>Agaricomycotina</taxon>
        <taxon>Agaricomycetes</taxon>
        <taxon>Polyporales</taxon>
        <taxon>Irpicaceae</taxon>
        <taxon>Irpex</taxon>
    </lineage>
</organism>
<comment type="caution">
    <text evidence="1">The sequence shown here is derived from an EMBL/GenBank/DDBJ whole genome shotgun (WGS) entry which is preliminary data.</text>
</comment>
<accession>A0ACB8UHC7</accession>
<gene>
    <name evidence="1" type="ORF">BDY19DRAFT_407146</name>
</gene>
<name>A0ACB8UHC7_9APHY</name>
<protein>
    <submittedName>
        <fullName evidence="1">Cerato-platanin</fullName>
    </submittedName>
</protein>
<evidence type="ECO:0000313" key="1">
    <source>
        <dbReference type="EMBL" id="KAI0093085.1"/>
    </source>
</evidence>
<proteinExistence type="predicted"/>
<evidence type="ECO:0000313" key="2">
    <source>
        <dbReference type="Proteomes" id="UP001055072"/>
    </source>
</evidence>